<dbReference type="GO" id="GO:0009044">
    <property type="term" value="F:xylan 1,4-beta-xylosidase activity"/>
    <property type="evidence" value="ECO:0007669"/>
    <property type="project" value="InterPro"/>
</dbReference>
<evidence type="ECO:0000256" key="3">
    <source>
        <dbReference type="SAM" id="MobiDB-lite"/>
    </source>
</evidence>
<dbReference type="GO" id="GO:0045493">
    <property type="term" value="P:xylan catabolic process"/>
    <property type="evidence" value="ECO:0007669"/>
    <property type="project" value="InterPro"/>
</dbReference>
<accession>F2USZ1</accession>
<dbReference type="InterPro" id="IPR044993">
    <property type="entry name" value="BXL"/>
</dbReference>
<proteinExistence type="inferred from homology"/>
<dbReference type="PANTHER" id="PTHR42721:SF3">
    <property type="entry name" value="BETA-D-XYLOSIDASE 5-RELATED"/>
    <property type="match status" value="1"/>
</dbReference>
<dbReference type="AlphaFoldDB" id="F2USZ1"/>
<dbReference type="RefSeq" id="XP_004987647.1">
    <property type="nucleotide sequence ID" value="XM_004987590.1"/>
</dbReference>
<dbReference type="Gene3D" id="3.20.20.300">
    <property type="entry name" value="Glycoside hydrolase, family 3, N-terminal domain"/>
    <property type="match status" value="1"/>
</dbReference>
<dbReference type="GO" id="GO:0006281">
    <property type="term" value="P:DNA repair"/>
    <property type="evidence" value="ECO:0007669"/>
    <property type="project" value="InterPro"/>
</dbReference>
<dbReference type="InterPro" id="IPR017853">
    <property type="entry name" value="GH"/>
</dbReference>
<evidence type="ECO:0000313" key="5">
    <source>
        <dbReference type="Proteomes" id="UP000007799"/>
    </source>
</evidence>
<evidence type="ECO:0000256" key="1">
    <source>
        <dbReference type="ARBA" id="ARBA00005336"/>
    </source>
</evidence>
<dbReference type="InterPro" id="IPR036962">
    <property type="entry name" value="Glyco_hydro_3_N_sf"/>
</dbReference>
<reference evidence="4" key="1">
    <citation type="submission" date="2009-08" db="EMBL/GenBank/DDBJ databases">
        <title>Annotation of Salpingoeca rosetta.</title>
        <authorList>
            <consortium name="The Broad Institute Genome Sequencing Platform"/>
            <person name="Russ C."/>
            <person name="Cuomo C."/>
            <person name="Burger G."/>
            <person name="Gray M.W."/>
            <person name="Holland P.W.H."/>
            <person name="King N."/>
            <person name="Lang F.B.F."/>
            <person name="Roger A.J."/>
            <person name="Ruiz-Trillo I."/>
            <person name="Young S.K."/>
            <person name="Zeng Q."/>
            <person name="Gargeya S."/>
            <person name="Alvarado L."/>
            <person name="Berlin A."/>
            <person name="Chapman S.B."/>
            <person name="Chen Z."/>
            <person name="Freedman E."/>
            <person name="Gellesch M."/>
            <person name="Goldberg J."/>
            <person name="Griggs A."/>
            <person name="Gujja S."/>
            <person name="Heilman E."/>
            <person name="Heiman D."/>
            <person name="Howarth C."/>
            <person name="Mehta T."/>
            <person name="Neiman D."/>
            <person name="Pearson M."/>
            <person name="Roberts A."/>
            <person name="Saif S."/>
            <person name="Shea T."/>
            <person name="Shenoy N."/>
            <person name="Sisk P."/>
            <person name="Stolte C."/>
            <person name="Sykes S."/>
            <person name="White J."/>
            <person name="Yandava C."/>
            <person name="Haas B."/>
            <person name="Nusbaum C."/>
            <person name="Birren B."/>
        </authorList>
    </citation>
    <scope>NUCLEOTIDE SEQUENCE [LARGE SCALE GENOMIC DNA]</scope>
    <source>
        <strain evidence="4">ATCC 50818</strain>
    </source>
</reference>
<dbReference type="PANTHER" id="PTHR42721">
    <property type="entry name" value="SUGAR HYDROLASE-RELATED"/>
    <property type="match status" value="1"/>
</dbReference>
<dbReference type="SUPFAM" id="SSF51445">
    <property type="entry name" value="(Trans)glycosidases"/>
    <property type="match status" value="1"/>
</dbReference>
<keyword evidence="5" id="KW-1185">Reference proteome</keyword>
<protein>
    <recommendedName>
        <fullName evidence="6">TNFR-Cys domain-containing protein</fullName>
    </recommendedName>
</protein>
<feature type="compositionally biased region" description="Low complexity" evidence="3">
    <location>
        <begin position="576"/>
        <end position="592"/>
    </location>
</feature>
<sequence>MCGAANRMNIIRANCSGKPVPTGHACLSAATRELPLCNTSLSIGARLDDLIGRLSLQEKAGLIGPDPVTSPCAFLDYGVKRLDIPPYLHLVETNTAVASGCIRQPGQVCHHLHWPHRSWPSLQPRMRAFNNLNWHRGGGVLQKMGLTDPFLSGEYAAAYATGCQDGPDKKYKKMAAGTNTHPHSHMYNGMAFNGNISTFDLWDTEVSRALAAMCSYASINGVPSPCANDMLFNDVVRRQWKRDMALNRGADMKLGETYCTTNSHLEQDVQQDRTTIDTVHNAASMSARPADPSLTSSNGRCISKCPDGEYELGQRSCIAHCPLDWLLRQGPPLRAMHHVWHGHLGLHPMLRILRRCLFSPWTECKPGQKESVSGNAYQPLPDRASCFPTSVCEEPLIETIPPTLTTDRLCSCDTLTCNNLITQLFEEMVCAEPTDESFDVVLDVCCSGQGEDGIRNTIRQMDAYEAGRSCPGCTDTCECSAGFILVYDADSAGCRPCNGVTEFSPSIGGSKCEPIQDRCSLDRVCRDCPACTIDSDSDGSTGCHMCPSRHYTEAGSHGSARVPTTIDSDPTPPPRATTSQTARPATASATSARRARTRLSGQGVPCLPVTTCDAGEEETAEPTPTSDRVCSQCELGATFKPCGPDEEEIRFASPRASTTASAASASRTLACPCRVVLPRGRPRSTPTASARPEVVGALVAHIGTGQAQEVDAATPVLLLSLATDDPKLLHPFALMLNGTLDCLSTLHFIHILQLFCVLTTLMFDRQRTAAAGLIHAENEDGLSQSNEELKCIGTIAATTVTHTWLALANAADISIDGAFVSNSYQEQAHLSGCVNGDGGLTIDPPPPQPYGFRSLADPGRHVCAGIPKRTFQHNNSLNTIVREDAAGAVRDEAAAAVGDCRRVRGHSAQKDRRGDKTAEARCRNADLFTFLMSLQPFVWWDLSLGTGDLNPEEETVEEVQHESWAHPRAHTGVPDGRGPAATTCCSARSGTDSEYILATQPFDKAAGCRAH</sequence>
<keyword evidence="2" id="KW-0378">Hydrolase</keyword>
<comment type="similarity">
    <text evidence="1">Belongs to the glycosyl hydrolase 3 family.</text>
</comment>
<dbReference type="InterPro" id="IPR029448">
    <property type="entry name" value="FANCD2"/>
</dbReference>
<organism evidence="5">
    <name type="scientific">Salpingoeca rosetta (strain ATCC 50818 / BSB-021)</name>
    <dbReference type="NCBI Taxonomy" id="946362"/>
    <lineage>
        <taxon>Eukaryota</taxon>
        <taxon>Choanoflagellata</taxon>
        <taxon>Craspedida</taxon>
        <taxon>Salpingoecidae</taxon>
        <taxon>Salpingoeca</taxon>
    </lineage>
</organism>
<evidence type="ECO:0008006" key="6">
    <source>
        <dbReference type="Google" id="ProtNLM"/>
    </source>
</evidence>
<dbReference type="GeneID" id="16068172"/>
<evidence type="ECO:0000313" key="4">
    <source>
        <dbReference type="EMBL" id="EGD81251.1"/>
    </source>
</evidence>
<dbReference type="EMBL" id="GL832997">
    <property type="protein sequence ID" value="EGD81251.1"/>
    <property type="molecule type" value="Genomic_DNA"/>
</dbReference>
<gene>
    <name evidence="4" type="ORF">PTSG_13165</name>
</gene>
<dbReference type="InParanoid" id="F2USZ1"/>
<dbReference type="Proteomes" id="UP000007799">
    <property type="component" value="Unassembled WGS sequence"/>
</dbReference>
<dbReference type="GO" id="GO:0031222">
    <property type="term" value="P:arabinan catabolic process"/>
    <property type="evidence" value="ECO:0007669"/>
    <property type="project" value="TreeGrafter"/>
</dbReference>
<dbReference type="OrthoDB" id="2123594at2759"/>
<feature type="region of interest" description="Disordered" evidence="3">
    <location>
        <begin position="552"/>
        <end position="598"/>
    </location>
</feature>
<evidence type="ECO:0000256" key="2">
    <source>
        <dbReference type="ARBA" id="ARBA00022801"/>
    </source>
</evidence>
<name>F2USZ1_SALR5</name>
<dbReference type="GO" id="GO:0046556">
    <property type="term" value="F:alpha-L-arabinofuranosidase activity"/>
    <property type="evidence" value="ECO:0007669"/>
    <property type="project" value="TreeGrafter"/>
</dbReference>
<dbReference type="Pfam" id="PF14631">
    <property type="entry name" value="FancD2"/>
    <property type="match status" value="1"/>
</dbReference>
<dbReference type="Gene3D" id="2.10.50.10">
    <property type="entry name" value="Tumor Necrosis Factor Receptor, subunit A, domain 2"/>
    <property type="match status" value="1"/>
</dbReference>